<dbReference type="Pfam" id="PF00027">
    <property type="entry name" value="cNMP_binding"/>
    <property type="match status" value="1"/>
</dbReference>
<accession>A0A495J510</accession>
<dbReference type="InterPro" id="IPR014710">
    <property type="entry name" value="RmlC-like_jellyroll"/>
</dbReference>
<protein>
    <submittedName>
        <fullName evidence="2">CRP-like cAMP-binding protein</fullName>
    </submittedName>
</protein>
<reference evidence="2 3" key="1">
    <citation type="submission" date="2018-10" db="EMBL/GenBank/DDBJ databases">
        <title>Genomic Encyclopedia of Archaeal and Bacterial Type Strains, Phase II (KMG-II): from individual species to whole genera.</title>
        <authorList>
            <person name="Goeker M."/>
        </authorList>
    </citation>
    <scope>NUCLEOTIDE SEQUENCE [LARGE SCALE GENOMIC DNA]</scope>
    <source>
        <strain evidence="2 3">DSM 18602</strain>
    </source>
</reference>
<gene>
    <name evidence="2" type="ORF">BDD43_4312</name>
</gene>
<proteinExistence type="predicted"/>
<dbReference type="CDD" id="cd00038">
    <property type="entry name" value="CAP_ED"/>
    <property type="match status" value="1"/>
</dbReference>
<sequence length="187" mass="22053">MKELSDFIKSRVTINGADLDFIVSCFKLKQVKKGQLILKRGQIAYQYFYIRSGALRFFFGEFDEQLTAWVVFQDEFFTEISSLNPQKPTRFNIEAIEDTELLYIDKPDMEKLYREFPAWQEFGRVTWEAMAVRMIDQIISFQTLSAEERYLEFMAKSELIKRVPVKQIASYLGITPNALSRIRKNIK</sequence>
<keyword evidence="3" id="KW-1185">Reference proteome</keyword>
<dbReference type="AlphaFoldDB" id="A0A495J510"/>
<dbReference type="EMBL" id="RBKU01000001">
    <property type="protein sequence ID" value="RKR84086.1"/>
    <property type="molecule type" value="Genomic_DNA"/>
</dbReference>
<dbReference type="Gene3D" id="2.60.120.10">
    <property type="entry name" value="Jelly Rolls"/>
    <property type="match status" value="1"/>
</dbReference>
<dbReference type="SUPFAM" id="SSF51206">
    <property type="entry name" value="cAMP-binding domain-like"/>
    <property type="match status" value="1"/>
</dbReference>
<dbReference type="InterPro" id="IPR018490">
    <property type="entry name" value="cNMP-bd_dom_sf"/>
</dbReference>
<name>A0A495J510_9SPHI</name>
<dbReference type="Proteomes" id="UP000268007">
    <property type="component" value="Unassembled WGS sequence"/>
</dbReference>
<evidence type="ECO:0000313" key="3">
    <source>
        <dbReference type="Proteomes" id="UP000268007"/>
    </source>
</evidence>
<dbReference type="InterPro" id="IPR000595">
    <property type="entry name" value="cNMP-bd_dom"/>
</dbReference>
<feature type="domain" description="Cyclic nucleotide-binding" evidence="1">
    <location>
        <begin position="22"/>
        <end position="112"/>
    </location>
</feature>
<dbReference type="PROSITE" id="PS50042">
    <property type="entry name" value="CNMP_BINDING_3"/>
    <property type="match status" value="1"/>
</dbReference>
<organism evidence="2 3">
    <name type="scientific">Mucilaginibacter gracilis</name>
    <dbReference type="NCBI Taxonomy" id="423350"/>
    <lineage>
        <taxon>Bacteria</taxon>
        <taxon>Pseudomonadati</taxon>
        <taxon>Bacteroidota</taxon>
        <taxon>Sphingobacteriia</taxon>
        <taxon>Sphingobacteriales</taxon>
        <taxon>Sphingobacteriaceae</taxon>
        <taxon>Mucilaginibacter</taxon>
    </lineage>
</organism>
<evidence type="ECO:0000259" key="1">
    <source>
        <dbReference type="PROSITE" id="PS50042"/>
    </source>
</evidence>
<dbReference type="OrthoDB" id="663011at2"/>
<evidence type="ECO:0000313" key="2">
    <source>
        <dbReference type="EMBL" id="RKR84086.1"/>
    </source>
</evidence>
<dbReference type="RefSeq" id="WP_121199512.1">
    <property type="nucleotide sequence ID" value="NZ_RBKU01000001.1"/>
</dbReference>
<comment type="caution">
    <text evidence="2">The sequence shown here is derived from an EMBL/GenBank/DDBJ whole genome shotgun (WGS) entry which is preliminary data.</text>
</comment>